<dbReference type="GO" id="GO:0008483">
    <property type="term" value="F:transaminase activity"/>
    <property type="evidence" value="ECO:0007669"/>
    <property type="project" value="UniProtKB-KW"/>
</dbReference>
<dbReference type="InterPro" id="IPR025877">
    <property type="entry name" value="MobA-like_NTP_Trfase"/>
</dbReference>
<evidence type="ECO:0000256" key="1">
    <source>
        <dbReference type="ARBA" id="ARBA00001933"/>
    </source>
</evidence>
<reference evidence="6 7" key="1">
    <citation type="journal article" date="2019" name="Nat. Med.">
        <title>A library of human gut bacterial isolates paired with longitudinal multiomics data enables mechanistic microbiome research.</title>
        <authorList>
            <person name="Poyet M."/>
            <person name="Groussin M."/>
            <person name="Gibbons S.M."/>
            <person name="Avila-Pacheco J."/>
            <person name="Jiang X."/>
            <person name="Kearney S.M."/>
            <person name="Perrotta A.R."/>
            <person name="Berdy B."/>
            <person name="Zhao S."/>
            <person name="Lieberman T.D."/>
            <person name="Swanson P.K."/>
            <person name="Smith M."/>
            <person name="Roesemann S."/>
            <person name="Alexander J.E."/>
            <person name="Rich S.A."/>
            <person name="Livny J."/>
            <person name="Vlamakis H."/>
            <person name="Clish C."/>
            <person name="Bullock K."/>
            <person name="Deik A."/>
            <person name="Scott J."/>
            <person name="Pierce K.A."/>
            <person name="Xavier R.J."/>
            <person name="Alm E.J."/>
        </authorList>
    </citation>
    <scope>NUCLEOTIDE SEQUENCE [LARGE SCALE GENOMIC DNA]</scope>
    <source>
        <strain evidence="6 7">BIOML-A10</strain>
    </source>
</reference>
<dbReference type="CDD" id="cd02523">
    <property type="entry name" value="PC_cytidylyltransferase"/>
    <property type="match status" value="1"/>
</dbReference>
<gene>
    <name evidence="6" type="ORF">F3F73_04370</name>
</gene>
<dbReference type="GO" id="GO:0016779">
    <property type="term" value="F:nucleotidyltransferase activity"/>
    <property type="evidence" value="ECO:0007669"/>
    <property type="project" value="UniProtKB-ARBA"/>
</dbReference>
<dbReference type="Gene3D" id="3.40.640.10">
    <property type="entry name" value="Type I PLP-dependent aspartate aminotransferase-like (Major domain)"/>
    <property type="match status" value="1"/>
</dbReference>
<dbReference type="PROSITE" id="PS00105">
    <property type="entry name" value="AA_TRANSFER_CLASS_1"/>
    <property type="match status" value="1"/>
</dbReference>
<dbReference type="PANTHER" id="PTHR42885:SF1">
    <property type="entry name" value="THREONINE-PHOSPHATE DECARBOXYLASE"/>
    <property type="match status" value="1"/>
</dbReference>
<keyword evidence="2" id="KW-0663">Pyridoxal phosphate</keyword>
<dbReference type="Proteomes" id="UP000422221">
    <property type="component" value="Unassembled WGS sequence"/>
</dbReference>
<keyword evidence="3 6" id="KW-0808">Transferase</keyword>
<dbReference type="Pfam" id="PF00155">
    <property type="entry name" value="Aminotran_1_2"/>
    <property type="match status" value="1"/>
</dbReference>
<dbReference type="InterPro" id="IPR015422">
    <property type="entry name" value="PyrdxlP-dep_Trfase_small"/>
</dbReference>
<evidence type="ECO:0000256" key="2">
    <source>
        <dbReference type="ARBA" id="ARBA00022898"/>
    </source>
</evidence>
<dbReference type="InterPro" id="IPR015421">
    <property type="entry name" value="PyrdxlP-dep_Trfase_major"/>
</dbReference>
<dbReference type="InterPro" id="IPR004838">
    <property type="entry name" value="NHTrfase_class1_PyrdxlP-BS"/>
</dbReference>
<dbReference type="CDD" id="cd00609">
    <property type="entry name" value="AAT_like"/>
    <property type="match status" value="1"/>
</dbReference>
<dbReference type="InterPro" id="IPR004839">
    <property type="entry name" value="Aminotransferase_I/II_large"/>
</dbReference>
<dbReference type="GeneID" id="93115222"/>
<feature type="domain" description="Aminotransferase class I/classII large" evidence="4">
    <location>
        <begin position="308"/>
        <end position="599"/>
    </location>
</feature>
<accession>A0A7J4XMH1</accession>
<dbReference type="Gene3D" id="3.90.1150.10">
    <property type="entry name" value="Aspartate Aminotransferase, domain 1"/>
    <property type="match status" value="1"/>
</dbReference>
<dbReference type="PANTHER" id="PTHR42885">
    <property type="entry name" value="HISTIDINOL-PHOSPHATE AMINOTRANSFERASE-RELATED"/>
    <property type="match status" value="1"/>
</dbReference>
<evidence type="ECO:0000259" key="4">
    <source>
        <dbReference type="Pfam" id="PF00155"/>
    </source>
</evidence>
<comment type="similarity">
    <text evidence="3">Belongs to the class-I pyridoxal-phosphate-dependent aminotransferase family.</text>
</comment>
<comment type="cofactor">
    <cofactor evidence="1 3">
        <name>pyridoxal 5'-phosphate</name>
        <dbReference type="ChEBI" id="CHEBI:597326"/>
    </cofactor>
</comment>
<dbReference type="SUPFAM" id="SSF53383">
    <property type="entry name" value="PLP-dependent transferases"/>
    <property type="match status" value="1"/>
</dbReference>
<dbReference type="RefSeq" id="WP_005927496.1">
    <property type="nucleotide sequence ID" value="NZ_CABKSE010000001.1"/>
</dbReference>
<organism evidence="6 7">
    <name type="scientific">Bacteroides salyersiae</name>
    <dbReference type="NCBI Taxonomy" id="291644"/>
    <lineage>
        <taxon>Bacteria</taxon>
        <taxon>Pseudomonadati</taxon>
        <taxon>Bacteroidota</taxon>
        <taxon>Bacteroidia</taxon>
        <taxon>Bacteroidales</taxon>
        <taxon>Bacteroidaceae</taxon>
        <taxon>Bacteroides</taxon>
    </lineage>
</organism>
<dbReference type="SUPFAM" id="SSF53448">
    <property type="entry name" value="Nucleotide-diphospho-sugar transferases"/>
    <property type="match status" value="1"/>
</dbReference>
<feature type="domain" description="MobA-like NTP transferase" evidence="5">
    <location>
        <begin position="3"/>
        <end position="120"/>
    </location>
</feature>
<evidence type="ECO:0000259" key="5">
    <source>
        <dbReference type="Pfam" id="PF12804"/>
    </source>
</evidence>
<dbReference type="EC" id="2.6.1.-" evidence="3"/>
<dbReference type="InterPro" id="IPR029044">
    <property type="entry name" value="Nucleotide-diphossugar_trans"/>
</dbReference>
<protein>
    <recommendedName>
        <fullName evidence="3">Aminotransferase</fullName>
        <ecNumber evidence="3">2.6.1.-</ecNumber>
    </recommendedName>
</protein>
<evidence type="ECO:0000313" key="6">
    <source>
        <dbReference type="EMBL" id="KAA3768542.1"/>
    </source>
</evidence>
<keyword evidence="3 6" id="KW-0032">Aminotransferase</keyword>
<dbReference type="InterPro" id="IPR015424">
    <property type="entry name" value="PyrdxlP-dep_Trfase"/>
</dbReference>
<evidence type="ECO:0000256" key="3">
    <source>
        <dbReference type="RuleBase" id="RU000481"/>
    </source>
</evidence>
<dbReference type="Pfam" id="PF12804">
    <property type="entry name" value="NTP_transf_3"/>
    <property type="match status" value="1"/>
</dbReference>
<dbReference type="Gene3D" id="3.90.550.10">
    <property type="entry name" value="Spore Coat Polysaccharide Biosynthesis Protein SpsA, Chain A"/>
    <property type="match status" value="1"/>
</dbReference>
<evidence type="ECO:0000313" key="7">
    <source>
        <dbReference type="Proteomes" id="UP000422221"/>
    </source>
</evidence>
<proteinExistence type="inferred from homology"/>
<dbReference type="EMBL" id="VWMK01000003">
    <property type="protein sequence ID" value="KAA3768542.1"/>
    <property type="molecule type" value="Genomic_DNA"/>
</dbReference>
<sequence length="606" mass="69793">MQAVILAAGMGKRLGELTKNNTKCMIKVNGITLIERVLTQLSSLPLTRIIIVIGYKGEELRAFLGNTYNGLAIEYIENKIYDKTNNIYSLSLAKEELQKDDTLLIESDLIFEDSLFRLILDNPYPNLALVDKYETWMDGTMVRLDDENNIVNFIPKKAFKYSDAEQYYKTTNVYKFSKEFLTTHYVPFLEAYTKALGNNEYYEQVLRVITLLDNCDLKALPLTGQKWYEIDDVQDLDIAESLFAPSGKQVSLYQKRFGGYWRFPNLLDFCYLVNPYFPTRRMREEMKANFDILLTEYPSGMNVNSLLIAKYFGIKQRFACVGNGAAELIKSLMEKLSGNIGVVFPTFEEYPNRLDNRTVIPYVPNNKDFTYTVEELQAFFEDKPVSSLLLINPDNPSGNFISIPDVQNLIRWTQRKNIRLIIDESFVDFSTEGKLNSLLSNDILEKNGHLIIIKSISKSYGVPGLRLGVLATSDTRLIDSIRKDVAIWNINSFAEFYMQIFGKYEDDYQRACKKFVVERERFWGLLQQIPYLRVIPSQANYFLCEIISDYSAGELTRLLLERHNILIKDCSAKSAFNGGNYIRIAVRSEKDNNRLIDALSVINNRI</sequence>
<dbReference type="AlphaFoldDB" id="A0A7J4XMH1"/>
<dbReference type="GO" id="GO:0030170">
    <property type="term" value="F:pyridoxal phosphate binding"/>
    <property type="evidence" value="ECO:0007669"/>
    <property type="project" value="InterPro"/>
</dbReference>
<comment type="caution">
    <text evidence="6">The sequence shown here is derived from an EMBL/GenBank/DDBJ whole genome shotgun (WGS) entry which is preliminary data.</text>
</comment>
<name>A0A7J4XMH1_9BACE</name>